<dbReference type="EMBL" id="CP007139">
    <property type="protein sequence ID" value="AIE85231.1"/>
    <property type="molecule type" value="Genomic_DNA"/>
</dbReference>
<keyword evidence="3" id="KW-1185">Reference proteome</keyword>
<dbReference type="Gene3D" id="3.60.10.10">
    <property type="entry name" value="Endonuclease/exonuclease/phosphatase"/>
    <property type="match status" value="1"/>
</dbReference>
<gene>
    <name evidence="2" type="ORF">OP10G_1863</name>
</gene>
<organism evidence="2 3">
    <name type="scientific">Fimbriimonas ginsengisoli Gsoil 348</name>
    <dbReference type="NCBI Taxonomy" id="661478"/>
    <lineage>
        <taxon>Bacteria</taxon>
        <taxon>Bacillati</taxon>
        <taxon>Armatimonadota</taxon>
        <taxon>Fimbriimonadia</taxon>
        <taxon>Fimbriimonadales</taxon>
        <taxon>Fimbriimonadaceae</taxon>
        <taxon>Fimbriimonas</taxon>
    </lineage>
</organism>
<evidence type="ECO:0000313" key="2">
    <source>
        <dbReference type="EMBL" id="AIE85231.1"/>
    </source>
</evidence>
<dbReference type="Pfam" id="PF03372">
    <property type="entry name" value="Exo_endo_phos"/>
    <property type="match status" value="1"/>
</dbReference>
<keyword evidence="2" id="KW-0378">Hydrolase</keyword>
<keyword evidence="2" id="KW-0269">Exonuclease</keyword>
<evidence type="ECO:0000259" key="1">
    <source>
        <dbReference type="Pfam" id="PF03372"/>
    </source>
</evidence>
<accession>A0A068NP62</accession>
<dbReference type="InterPro" id="IPR050410">
    <property type="entry name" value="CCR4/nocturin_mRNA_transcr"/>
</dbReference>
<dbReference type="STRING" id="661478.OP10G_1863"/>
<evidence type="ECO:0000313" key="3">
    <source>
        <dbReference type="Proteomes" id="UP000027982"/>
    </source>
</evidence>
<dbReference type="CDD" id="cd09083">
    <property type="entry name" value="EEP-1"/>
    <property type="match status" value="1"/>
</dbReference>
<dbReference type="SUPFAM" id="SSF56219">
    <property type="entry name" value="DNase I-like"/>
    <property type="match status" value="1"/>
</dbReference>
<dbReference type="OrthoDB" id="9793162at2"/>
<dbReference type="HOGENOM" id="CLU_030508_1_2_0"/>
<dbReference type="PANTHER" id="PTHR12121">
    <property type="entry name" value="CARBON CATABOLITE REPRESSOR PROTEIN 4"/>
    <property type="match status" value="1"/>
</dbReference>
<dbReference type="GO" id="GO:0000175">
    <property type="term" value="F:3'-5'-RNA exonuclease activity"/>
    <property type="evidence" value="ECO:0007669"/>
    <property type="project" value="TreeGrafter"/>
</dbReference>
<dbReference type="KEGG" id="fgi:OP10G_1863"/>
<sequence>MSILKVISYNVRCGNANDGLDSWPHRRDRTVAMLRQLDFDLAGLQEPLAFQLDDILTALPGYRLIGVGRDDGKRDGEYAAILYRTSRLRPIDSRTFWFSDTPDVPGSATWGNVCVRICTWSRFEDLVRGHTFTHFNVHVDHESQPSRERSSQLLLERSRATSGPVLITGDFNADEDSASIQILFDAGFRDTYRVIHPDIADVGTFGGFTDVFNPEKIDYILVDASADVRDAEIVKQKIDGRWPSDHAVMTASINYDMMAPTPCMPSS</sequence>
<keyword evidence="2" id="KW-0255">Endonuclease</keyword>
<protein>
    <submittedName>
        <fullName evidence="2">Endonuclease/exonuclease/phosphatase family protein</fullName>
    </submittedName>
</protein>
<dbReference type="RefSeq" id="WP_025226181.1">
    <property type="nucleotide sequence ID" value="NZ_CP007139.1"/>
</dbReference>
<dbReference type="Proteomes" id="UP000027982">
    <property type="component" value="Chromosome"/>
</dbReference>
<dbReference type="InterPro" id="IPR005135">
    <property type="entry name" value="Endo/exonuclease/phosphatase"/>
</dbReference>
<dbReference type="GO" id="GO:0004519">
    <property type="term" value="F:endonuclease activity"/>
    <property type="evidence" value="ECO:0007669"/>
    <property type="project" value="UniProtKB-KW"/>
</dbReference>
<dbReference type="InterPro" id="IPR036691">
    <property type="entry name" value="Endo/exonu/phosph_ase_sf"/>
</dbReference>
<feature type="domain" description="Endonuclease/exonuclease/phosphatase" evidence="1">
    <location>
        <begin position="7"/>
        <end position="246"/>
    </location>
</feature>
<proteinExistence type="predicted"/>
<reference evidence="2 3" key="1">
    <citation type="journal article" date="2014" name="PLoS ONE">
        <title>The first complete genome sequence of the class fimbriimonadia in the phylum armatimonadetes.</title>
        <authorList>
            <person name="Hu Z.Y."/>
            <person name="Wang Y.Z."/>
            <person name="Im W.T."/>
            <person name="Wang S.Y."/>
            <person name="Zhao G.P."/>
            <person name="Zheng H.J."/>
            <person name="Quan Z.X."/>
        </authorList>
    </citation>
    <scope>NUCLEOTIDE SEQUENCE [LARGE SCALE GENOMIC DNA]</scope>
    <source>
        <strain evidence="2">Gsoil 348</strain>
    </source>
</reference>
<dbReference type="PANTHER" id="PTHR12121:SF36">
    <property type="entry name" value="ENDONUCLEASE_EXONUCLEASE_PHOSPHATASE DOMAIN-CONTAINING PROTEIN"/>
    <property type="match status" value="1"/>
</dbReference>
<dbReference type="eggNOG" id="COG3568">
    <property type="taxonomic scope" value="Bacteria"/>
</dbReference>
<name>A0A068NP62_FIMGI</name>
<keyword evidence="2" id="KW-0540">Nuclease</keyword>
<dbReference type="AlphaFoldDB" id="A0A068NP62"/>